<gene>
    <name evidence="1" type="ORF">ARMSODRAFT_1089760</name>
</gene>
<dbReference type="AlphaFoldDB" id="A0A2H3ARN1"/>
<protein>
    <recommendedName>
        <fullName evidence="3">Heterokaryon incompatibility domain-containing protein</fullName>
    </recommendedName>
</protein>
<keyword evidence="2" id="KW-1185">Reference proteome</keyword>
<organism evidence="1 2">
    <name type="scientific">Armillaria solidipes</name>
    <dbReference type="NCBI Taxonomy" id="1076256"/>
    <lineage>
        <taxon>Eukaryota</taxon>
        <taxon>Fungi</taxon>
        <taxon>Dikarya</taxon>
        <taxon>Basidiomycota</taxon>
        <taxon>Agaricomycotina</taxon>
        <taxon>Agaricomycetes</taxon>
        <taxon>Agaricomycetidae</taxon>
        <taxon>Agaricales</taxon>
        <taxon>Marasmiineae</taxon>
        <taxon>Physalacriaceae</taxon>
        <taxon>Armillaria</taxon>
    </lineage>
</organism>
<evidence type="ECO:0008006" key="3">
    <source>
        <dbReference type="Google" id="ProtNLM"/>
    </source>
</evidence>
<proteinExistence type="predicted"/>
<accession>A0A2H3ARN1</accession>
<evidence type="ECO:0000313" key="2">
    <source>
        <dbReference type="Proteomes" id="UP000218334"/>
    </source>
</evidence>
<evidence type="ECO:0000313" key="1">
    <source>
        <dbReference type="EMBL" id="PBK61439.1"/>
    </source>
</evidence>
<reference evidence="2" key="1">
    <citation type="journal article" date="2017" name="Nat. Ecol. Evol.">
        <title>Genome expansion and lineage-specific genetic innovations in the forest pathogenic fungi Armillaria.</title>
        <authorList>
            <person name="Sipos G."/>
            <person name="Prasanna A.N."/>
            <person name="Walter M.C."/>
            <person name="O'Connor E."/>
            <person name="Balint B."/>
            <person name="Krizsan K."/>
            <person name="Kiss B."/>
            <person name="Hess J."/>
            <person name="Varga T."/>
            <person name="Slot J."/>
            <person name="Riley R."/>
            <person name="Boka B."/>
            <person name="Rigling D."/>
            <person name="Barry K."/>
            <person name="Lee J."/>
            <person name="Mihaltcheva S."/>
            <person name="LaButti K."/>
            <person name="Lipzen A."/>
            <person name="Waldron R."/>
            <person name="Moloney N.M."/>
            <person name="Sperisen C."/>
            <person name="Kredics L."/>
            <person name="Vagvoelgyi C."/>
            <person name="Patrignani A."/>
            <person name="Fitzpatrick D."/>
            <person name="Nagy I."/>
            <person name="Doyle S."/>
            <person name="Anderson J.B."/>
            <person name="Grigoriev I.V."/>
            <person name="Gueldener U."/>
            <person name="Muensterkoetter M."/>
            <person name="Nagy L.G."/>
        </authorList>
    </citation>
    <scope>NUCLEOTIDE SEQUENCE [LARGE SCALE GENOMIC DNA]</scope>
    <source>
        <strain evidence="2">28-4</strain>
    </source>
</reference>
<dbReference type="EMBL" id="KZ293476">
    <property type="protein sequence ID" value="PBK61439.1"/>
    <property type="molecule type" value="Genomic_DNA"/>
</dbReference>
<dbReference type="Proteomes" id="UP000218334">
    <property type="component" value="Unassembled WGS sequence"/>
</dbReference>
<sequence length="746" mass="84746">MENSPERITDRLPLSRMKSIHVTSNSDVNIDRASPSDSEEEILHQNIDSIADDGSLISEEIPDLSQSSVLHEEISLTSSDDSMLSNDSEEEILHQNIVHISDDGGLTVHEVISFTSSDEYTSSNDSEEEILHQNINSIADDGSLISEEIPDLSQSSVLHEEISFTSSDEYTEYSSSNYSEEEILHQNIDCISDDGSSISEGIPLRELHRGTSFASSDDSEEDIIPPKSPFLPSLKPAKRKRPLRFQINGVLDKIRDTLGTPHTLDARSLSSVLEDYISKNYDFGTAYGRLRQVWNRNDDSSIQEELLRHEEMDREMRQKALGRNRIVTPHLPPRRVWDLCSNRVVPWWAVGVWPQPISHAWVDEKDCVDAWTPINGKEWPVPIPKGASLEQIRIEMLNLSGVEYTWLDVLCLRQKGGPREDLRTEEWKLDVPTIGRVYYTARVMIYLCGLGRPLRLKEGDLDSDRFWLRRSWTLQEVGIQPCIAGDTAGPGRPISQRLLSGNNVDDLLIRIYKQVEEVQSLREHDNVFSALEKMRHWVSTNPVDRVAGLTFALRPEMIPMYHESASLEDAWTALVNAMEPHSRLLFLFLYPKAGLGCKKWIPTWAQVMSEPLPGYTLRYAGRVGHNEETDKDWYAGPCIRQGLVRGLDAALPTGGYHRRGELVVEDRYRMARTFAIDAHHQCPIPEDTYVLLGLDEPSFRPSAFCWVIGRELPDRRFEKVSVFRIDSSRDTGLGSLVECMSYHILV</sequence>
<name>A0A2H3ARN1_9AGAR</name>